<evidence type="ECO:0000313" key="1">
    <source>
        <dbReference type="EMBL" id="SBW02577.1"/>
    </source>
</evidence>
<name>A0A212JT77_9BACT</name>
<organism evidence="1">
    <name type="scientific">uncultured Desulfovibrio sp</name>
    <dbReference type="NCBI Taxonomy" id="167968"/>
    <lineage>
        <taxon>Bacteria</taxon>
        <taxon>Pseudomonadati</taxon>
        <taxon>Thermodesulfobacteriota</taxon>
        <taxon>Desulfovibrionia</taxon>
        <taxon>Desulfovibrionales</taxon>
        <taxon>Desulfovibrionaceae</taxon>
        <taxon>Desulfovibrio</taxon>
        <taxon>environmental samples</taxon>
    </lineage>
</organism>
<reference evidence="1" key="1">
    <citation type="submission" date="2016-04" db="EMBL/GenBank/DDBJ databases">
        <authorList>
            <person name="Evans L.H."/>
            <person name="Alamgir A."/>
            <person name="Owens N."/>
            <person name="Weber N.D."/>
            <person name="Virtaneva K."/>
            <person name="Barbian K."/>
            <person name="Babar A."/>
            <person name="Rosenke K."/>
        </authorList>
    </citation>
    <scope>NUCLEOTIDE SEQUENCE</scope>
    <source>
        <strain evidence="1">92-2</strain>
    </source>
</reference>
<dbReference type="EMBL" id="FLUP01000001">
    <property type="protein sequence ID" value="SBW02577.1"/>
    <property type="molecule type" value="Genomic_DNA"/>
</dbReference>
<proteinExistence type="predicted"/>
<gene>
    <name evidence="1" type="ORF">KM92DES2_11681</name>
</gene>
<sequence>MGTGRPYADLEQIKNAEHGAPPAKHMSRRNAFAATYPVMVTRHKRLAKTALLSEGRGACPAQGSGLVRHALHELKQIFLFLRAEHAGHGIIPCCNNFHYPRVQLPCPLGGKNRGCALVPRIDLPPDKPFLLKLGQSAGNVAFVHADTFGQFVLSDARVAAQVENEQILAAIDAKGCECAVEIHVVMPVGQRDPFIDKFHDIFLWLVVSRLCKPAPYGLQQSAPQEKATLVVLALTSAGAEGHKSLRAQRTALNPVSEARSCP</sequence>
<accession>A0A212JT77</accession>
<protein>
    <submittedName>
        <fullName evidence="1">Uncharacterized protein</fullName>
    </submittedName>
</protein>
<dbReference type="AlphaFoldDB" id="A0A212JT77"/>